<dbReference type="Proteomes" id="UP001596501">
    <property type="component" value="Unassembled WGS sequence"/>
</dbReference>
<dbReference type="RefSeq" id="WP_382222258.1">
    <property type="nucleotide sequence ID" value="NZ_JBHTCA010000005.1"/>
</dbReference>
<dbReference type="InterPro" id="IPR020889">
    <property type="entry name" value="LipoPS_assembly_LptD"/>
</dbReference>
<name>A0ABW2QIG5_9BURK</name>
<evidence type="ECO:0000259" key="4">
    <source>
        <dbReference type="Pfam" id="PF19838"/>
    </source>
</evidence>
<comment type="subcellular location">
    <subcellularLocation>
        <location evidence="1">Cell outer membrane</location>
    </subcellularLocation>
</comment>
<dbReference type="Pfam" id="PF04453">
    <property type="entry name" value="LptD"/>
    <property type="match status" value="1"/>
</dbReference>
<evidence type="ECO:0000256" key="2">
    <source>
        <dbReference type="SAM" id="MobiDB-lite"/>
    </source>
</evidence>
<proteinExistence type="inferred from homology"/>
<dbReference type="PANTHER" id="PTHR30189:SF1">
    <property type="entry name" value="LPS-ASSEMBLY PROTEIN LPTD"/>
    <property type="match status" value="1"/>
</dbReference>
<feature type="domain" description="LptD C-terminal" evidence="3">
    <location>
        <begin position="326"/>
        <end position="689"/>
    </location>
</feature>
<dbReference type="InterPro" id="IPR007543">
    <property type="entry name" value="LptD_C"/>
</dbReference>
<protein>
    <recommendedName>
        <fullName evidence="1">LPS-assembly protein LptD</fullName>
    </recommendedName>
</protein>
<dbReference type="EMBL" id="JBHTCA010000005">
    <property type="protein sequence ID" value="MFC7409071.1"/>
    <property type="molecule type" value="Genomic_DNA"/>
</dbReference>
<accession>A0ABW2QIG5</accession>
<feature type="domain" description="LPS-assembly protein LptD central" evidence="4">
    <location>
        <begin position="228"/>
        <end position="320"/>
    </location>
</feature>
<dbReference type="HAMAP" id="MF_01411">
    <property type="entry name" value="LPS_assembly_LptD"/>
    <property type="match status" value="1"/>
</dbReference>
<gene>
    <name evidence="1" type="primary">lptD</name>
    <name evidence="5" type="ORF">ACFQPB_09385</name>
</gene>
<comment type="similarity">
    <text evidence="1">Belongs to the LptD family.</text>
</comment>
<evidence type="ECO:0000259" key="3">
    <source>
        <dbReference type="Pfam" id="PF04453"/>
    </source>
</evidence>
<dbReference type="InterPro" id="IPR050218">
    <property type="entry name" value="LptD"/>
</dbReference>
<comment type="function">
    <text evidence="1">Together with LptE, is involved in the assembly of lipopolysaccharide (LPS) at the surface of the outer membrane.</text>
</comment>
<organism evidence="5 6">
    <name type="scientific">Hydrogenophaga atypica</name>
    <dbReference type="NCBI Taxonomy" id="249409"/>
    <lineage>
        <taxon>Bacteria</taxon>
        <taxon>Pseudomonadati</taxon>
        <taxon>Pseudomonadota</taxon>
        <taxon>Betaproteobacteria</taxon>
        <taxon>Burkholderiales</taxon>
        <taxon>Comamonadaceae</taxon>
        <taxon>Hydrogenophaga</taxon>
    </lineage>
</organism>
<keyword evidence="1" id="KW-0998">Cell outer membrane</keyword>
<comment type="caution">
    <text evidence="5">The sequence shown here is derived from an EMBL/GenBank/DDBJ whole genome shotgun (WGS) entry which is preliminary data.</text>
</comment>
<comment type="subunit">
    <text evidence="1">Component of the lipopolysaccharide transport and assembly complex. Interacts with LptE and LptA.</text>
</comment>
<evidence type="ECO:0000313" key="6">
    <source>
        <dbReference type="Proteomes" id="UP001596501"/>
    </source>
</evidence>
<keyword evidence="1" id="KW-0472">Membrane</keyword>
<keyword evidence="1" id="KW-0732">Signal</keyword>
<feature type="region of interest" description="Disordered" evidence="2">
    <location>
        <begin position="1"/>
        <end position="21"/>
    </location>
</feature>
<comment type="caution">
    <text evidence="1">Lacks conserved residue(s) required for the propagation of feature annotation.</text>
</comment>
<sequence>MPRSALKRSRQPHTPSAAPALGRIAAAVRQAVRRGGLAGAMVLTASGVAHAQTPADEPPALQLQPSWQLLDRLAPDAQRLAPSFVSAQRMTGNGNGVTTLEGEVVLRRHDAVVRADKLDYNETDQQLHAQGQVRIVRDGNIYEGPELQLQLDTHTGFFLQPTFSLLRGGQGEAERLDFIDENRSVARRASYTTCTRRPGPSWLPDWVVSAASIEFDQAEEVAYATNGVLKFKDVPLLAAPYLSFPISDKRKSGLLPPTLNIDNISGLELTLPYYLNLSPQRDATLYPTLMSRRGIDLAGEYRYLDTRYHGQLRGAYMPDDKLRDSSRWAYAAQHNQVLDTPWGLGPVGLRLNLNRVSDDDYWRDFPRSMTSLTSRLLANEGVLSWSRGPWAVSAGAYRWQTLQDVDAPIVAPFDRLPSLTARFAQTDQTLAGGRGWDWSLHTEATRFSSDRIQTGNNLDGTRLLGIGAISRTWATPAWYLTPRLQVHATQYQTQAAMADGRRTASRVLPTFSVDTGLFYERDTRFFGRDVTQTLEPRVFYAHTPYKDQRLLPNYDAAAFDFNLATIYTENPYGGQDRIADAHVLTLGATSRLIDPGSGRELAKFGVAQRVRLSDQNVFLPGAQPVAERLSDILVGARLNWTPQWSFESNVQFNPKSQESVRTTLSARHTPGDYRVVSAAYRLQRGTSEQLDVGWQWPLSWGGDLPDSRDAGGGLGAGRWYSVGRVNYSVPDRKVVDLVAGFEYDAGCWIGRVVVESLQRSLNSANRRILFQLEFVGFTRVGSNPLKTLKDNVPRYQYLREEINPPSRFSRYE</sequence>
<feature type="compositionally biased region" description="Basic residues" evidence="2">
    <location>
        <begin position="1"/>
        <end position="11"/>
    </location>
</feature>
<dbReference type="Pfam" id="PF19838">
    <property type="entry name" value="LptD_2"/>
    <property type="match status" value="1"/>
</dbReference>
<evidence type="ECO:0000256" key="1">
    <source>
        <dbReference type="HAMAP-Rule" id="MF_01411"/>
    </source>
</evidence>
<reference evidence="6" key="1">
    <citation type="journal article" date="2019" name="Int. J. Syst. Evol. Microbiol.">
        <title>The Global Catalogue of Microorganisms (GCM) 10K type strain sequencing project: providing services to taxonomists for standard genome sequencing and annotation.</title>
        <authorList>
            <consortium name="The Broad Institute Genomics Platform"/>
            <consortium name="The Broad Institute Genome Sequencing Center for Infectious Disease"/>
            <person name="Wu L."/>
            <person name="Ma J."/>
        </authorList>
    </citation>
    <scope>NUCLEOTIDE SEQUENCE [LARGE SCALE GENOMIC DNA]</scope>
    <source>
        <strain evidence="6">CGMCC 1.12371</strain>
    </source>
</reference>
<evidence type="ECO:0000313" key="5">
    <source>
        <dbReference type="EMBL" id="MFC7409071.1"/>
    </source>
</evidence>
<keyword evidence="6" id="KW-1185">Reference proteome</keyword>
<dbReference type="InterPro" id="IPR045659">
    <property type="entry name" value="LptD_2"/>
</dbReference>
<dbReference type="PANTHER" id="PTHR30189">
    <property type="entry name" value="LPS-ASSEMBLY PROTEIN"/>
    <property type="match status" value="1"/>
</dbReference>